<feature type="domain" description="AB hydrolase-1" evidence="2">
    <location>
        <begin position="37"/>
        <end position="270"/>
    </location>
</feature>
<evidence type="ECO:0000313" key="3">
    <source>
        <dbReference type="EMBL" id="BDQ32535.1"/>
    </source>
</evidence>
<evidence type="ECO:0000313" key="4">
    <source>
        <dbReference type="Proteomes" id="UP001061361"/>
    </source>
</evidence>
<accession>A0ABM8AMC4</accession>
<dbReference type="InterPro" id="IPR050266">
    <property type="entry name" value="AB_hydrolase_sf"/>
</dbReference>
<sequence length="288" mass="32119">MDLFEAVETHGDNHVAGWVQTTDGVRLWVNVRGTGRPVIMVHGWTMSSLFWRRQDVLSDTFQVVTLDLRGHGRSQTTPRGHTVPRYATDVREVISALRLKNALLLGWSMGGSVVLEYWQQYGADKVSALGLVETAPYPMSPAAWNMHKCHGHSVQAMNDDLAAMAEDREGFADRFVNAMFLAGQAPHHCLKWMKREQLKIPTSVASSIYEDYAQRDYTGVLPTVTVPALVLYGRSRHMCFGPSTGRYVAGSVPGSRFAILDKSGHLPFYEQADDFNETLTSFLTQPDS</sequence>
<dbReference type="InterPro" id="IPR029058">
    <property type="entry name" value="AB_hydrolase_fold"/>
</dbReference>
<dbReference type="Pfam" id="PF00561">
    <property type="entry name" value="Abhydrolase_1"/>
    <property type="match status" value="1"/>
</dbReference>
<dbReference type="InterPro" id="IPR000073">
    <property type="entry name" value="AB_hydrolase_1"/>
</dbReference>
<dbReference type="Proteomes" id="UP001061361">
    <property type="component" value="Chromosome"/>
</dbReference>
<name>A0ABM8AMC4_9BACT</name>
<dbReference type="RefSeq" id="WP_264982606.1">
    <property type="nucleotide sequence ID" value="NZ_AP026708.1"/>
</dbReference>
<dbReference type="EMBL" id="AP026708">
    <property type="protein sequence ID" value="BDQ32535.1"/>
    <property type="molecule type" value="Genomic_DNA"/>
</dbReference>
<gene>
    <name evidence="3" type="primary">ydjP</name>
    <name evidence="3" type="ORF">JCM14722_00770</name>
</gene>
<keyword evidence="1 3" id="KW-0378">Hydrolase</keyword>
<dbReference type="SUPFAM" id="SSF53474">
    <property type="entry name" value="alpha/beta-Hydrolases"/>
    <property type="match status" value="1"/>
</dbReference>
<proteinExistence type="predicted"/>
<protein>
    <submittedName>
        <fullName evidence="3">AB hydrolase superfamily protein YdjP</fullName>
    </submittedName>
</protein>
<evidence type="ECO:0000259" key="2">
    <source>
        <dbReference type="Pfam" id="PF00561"/>
    </source>
</evidence>
<dbReference type="GO" id="GO:0016787">
    <property type="term" value="F:hydrolase activity"/>
    <property type="evidence" value="ECO:0007669"/>
    <property type="project" value="UniProtKB-KW"/>
</dbReference>
<keyword evidence="4" id="KW-1185">Reference proteome</keyword>
<organism evidence="3 4">
    <name type="scientific">Pseudodesulfovibrio portus</name>
    <dbReference type="NCBI Taxonomy" id="231439"/>
    <lineage>
        <taxon>Bacteria</taxon>
        <taxon>Pseudomonadati</taxon>
        <taxon>Thermodesulfobacteriota</taxon>
        <taxon>Desulfovibrionia</taxon>
        <taxon>Desulfovibrionales</taxon>
        <taxon>Desulfovibrionaceae</taxon>
    </lineage>
</organism>
<reference evidence="3" key="1">
    <citation type="submission" date="2022-08" db="EMBL/GenBank/DDBJ databases">
        <title>Genome Sequence of the sulphate-reducing bacterium, Pseudodesulfovibrio portus JCM14722.</title>
        <authorList>
            <person name="Kondo R."/>
            <person name="Kataoka T."/>
        </authorList>
    </citation>
    <scope>NUCLEOTIDE SEQUENCE</scope>
    <source>
        <strain evidence="3">JCM 14722</strain>
    </source>
</reference>
<dbReference type="Gene3D" id="3.40.50.1820">
    <property type="entry name" value="alpha/beta hydrolase"/>
    <property type="match status" value="1"/>
</dbReference>
<dbReference type="PANTHER" id="PTHR43798">
    <property type="entry name" value="MONOACYLGLYCEROL LIPASE"/>
    <property type="match status" value="1"/>
</dbReference>
<dbReference type="PANTHER" id="PTHR43798:SF31">
    <property type="entry name" value="AB HYDROLASE SUPERFAMILY PROTEIN YCLE"/>
    <property type="match status" value="1"/>
</dbReference>
<evidence type="ECO:0000256" key="1">
    <source>
        <dbReference type="ARBA" id="ARBA00022801"/>
    </source>
</evidence>